<organism evidence="1 2">
    <name type="scientific">Pseudomonas hygromyciniae</name>
    <dbReference type="NCBI Taxonomy" id="2812000"/>
    <lineage>
        <taxon>Bacteria</taxon>
        <taxon>Pseudomonadati</taxon>
        <taxon>Pseudomonadota</taxon>
        <taxon>Gammaproteobacteria</taxon>
        <taxon>Pseudomonadales</taxon>
        <taxon>Pseudomonadaceae</taxon>
        <taxon>Pseudomonas</taxon>
    </lineage>
</organism>
<dbReference type="Proteomes" id="UP000663249">
    <property type="component" value="Chromosome"/>
</dbReference>
<dbReference type="RefSeq" id="WP_205475851.1">
    <property type="nucleotide sequence ID" value="NZ_CP070506.1"/>
</dbReference>
<evidence type="ECO:0000313" key="2">
    <source>
        <dbReference type="Proteomes" id="UP000663249"/>
    </source>
</evidence>
<keyword evidence="2" id="KW-1185">Reference proteome</keyword>
<gene>
    <name evidence="1" type="ORF">JTY93_15435</name>
</gene>
<dbReference type="EMBL" id="CP070506">
    <property type="protein sequence ID" value="QSB37728.1"/>
    <property type="molecule type" value="Genomic_DNA"/>
</dbReference>
<sequence length="127" mass="13779">MDNDGALWLIAQVLSAACLSMEEGMTAPNNRDLPLARELAANCGDVLKKHAIAVFAITETGSKVQLPANQDVIRGREHFSKIVAERSGSQSEIDTGTIKMHSTQFEPGIWERSELSQALAKAFRLVG</sequence>
<protein>
    <submittedName>
        <fullName evidence="1">Uncharacterized protein</fullName>
    </submittedName>
</protein>
<name>A0ABX7JU81_9PSED</name>
<proteinExistence type="predicted"/>
<reference evidence="1 2" key="1">
    <citation type="submission" date="2021-02" db="EMBL/GenBank/DDBJ databases">
        <title>Genomic and phenotypic characterization of Pseudomonas hygromyciniae, a novel bacterial species discovered from a commercially purchased antibiotic vial.</title>
        <authorList>
            <person name="Turner T.L."/>
            <person name="Mitra S.D."/>
            <person name="Kochan T.J."/>
            <person name="Pincus N.B."/>
            <person name="Lebrun-Corbin M."/>
            <person name="Cheung B."/>
            <person name="Gatesy S.W."/>
            <person name="Afzal T."/>
            <person name="Ozer E.A."/>
            <person name="Hauser A.R."/>
        </authorList>
    </citation>
    <scope>NUCLEOTIDE SEQUENCE [LARGE SCALE GENOMIC DNA]</scope>
    <source>
        <strain evidence="1 2">SDM007</strain>
    </source>
</reference>
<evidence type="ECO:0000313" key="1">
    <source>
        <dbReference type="EMBL" id="QSB37728.1"/>
    </source>
</evidence>
<accession>A0ABX7JU81</accession>